<dbReference type="GO" id="GO:0006955">
    <property type="term" value="P:immune response"/>
    <property type="evidence" value="ECO:0000318"/>
    <property type="project" value="GO_Central"/>
</dbReference>
<dbReference type="GO" id="GO:0042287">
    <property type="term" value="F:MHC protein binding"/>
    <property type="evidence" value="ECO:0000318"/>
    <property type="project" value="GO_Central"/>
</dbReference>
<feature type="compositionally biased region" description="Polar residues" evidence="8">
    <location>
        <begin position="100"/>
        <end position="115"/>
    </location>
</feature>
<dbReference type="InterPro" id="IPR011016">
    <property type="entry name" value="Znf_RING-CH"/>
</dbReference>
<feature type="region of interest" description="Disordered" evidence="8">
    <location>
        <begin position="365"/>
        <end position="393"/>
    </location>
</feature>
<feature type="compositionally biased region" description="Polar residues" evidence="8">
    <location>
        <begin position="57"/>
        <end position="71"/>
    </location>
</feature>
<dbReference type="GO" id="GO:0061630">
    <property type="term" value="F:ubiquitin protein ligase activity"/>
    <property type="evidence" value="ECO:0000318"/>
    <property type="project" value="GO_Central"/>
</dbReference>
<proteinExistence type="predicted"/>
<keyword evidence="9" id="KW-1133">Transmembrane helix</keyword>
<feature type="domain" description="RING-CH-type" evidence="10">
    <location>
        <begin position="188"/>
        <end position="248"/>
    </location>
</feature>
<feature type="compositionally biased region" description="Basic and acidic residues" evidence="8">
    <location>
        <begin position="366"/>
        <end position="380"/>
    </location>
</feature>
<evidence type="ECO:0000256" key="5">
    <source>
        <dbReference type="ARBA" id="ARBA00022771"/>
    </source>
</evidence>
<dbReference type="Pfam" id="PF12906">
    <property type="entry name" value="RINGv"/>
    <property type="match status" value="1"/>
</dbReference>
<feature type="compositionally biased region" description="Acidic residues" evidence="8">
    <location>
        <begin position="46"/>
        <end position="56"/>
    </location>
</feature>
<feature type="transmembrane region" description="Helical" evidence="9">
    <location>
        <begin position="267"/>
        <end position="286"/>
    </location>
</feature>
<dbReference type="PROSITE" id="PS51292">
    <property type="entry name" value="ZF_RING_CH"/>
    <property type="match status" value="1"/>
</dbReference>
<evidence type="ECO:0000259" key="10">
    <source>
        <dbReference type="PROSITE" id="PS51292"/>
    </source>
</evidence>
<keyword evidence="9" id="KW-0472">Membrane</keyword>
<dbReference type="GO" id="GO:0005737">
    <property type="term" value="C:cytoplasm"/>
    <property type="evidence" value="ECO:0000318"/>
    <property type="project" value="GO_Central"/>
</dbReference>
<evidence type="ECO:0000256" key="2">
    <source>
        <dbReference type="ARBA" id="ARBA00004177"/>
    </source>
</evidence>
<dbReference type="GO" id="GO:0031902">
    <property type="term" value="C:late endosome membrane"/>
    <property type="evidence" value="ECO:0000318"/>
    <property type="project" value="GO_Central"/>
</dbReference>
<dbReference type="SUPFAM" id="SSF57850">
    <property type="entry name" value="RING/U-box"/>
    <property type="match status" value="1"/>
</dbReference>
<evidence type="ECO:0000256" key="8">
    <source>
        <dbReference type="SAM" id="MobiDB-lite"/>
    </source>
</evidence>
<name>A7SSY5_NEMVE</name>
<dbReference type="HOGENOM" id="CLU_659382_0_0_1"/>
<evidence type="ECO:0000256" key="1">
    <source>
        <dbReference type="ARBA" id="ARBA00004127"/>
    </source>
</evidence>
<dbReference type="Gene3D" id="3.30.40.10">
    <property type="entry name" value="Zinc/RING finger domain, C3HC4 (zinc finger)"/>
    <property type="match status" value="1"/>
</dbReference>
<feature type="region of interest" description="Disordered" evidence="8">
    <location>
        <begin position="14"/>
        <end position="115"/>
    </location>
</feature>
<evidence type="ECO:0000256" key="6">
    <source>
        <dbReference type="ARBA" id="ARBA00022833"/>
    </source>
</evidence>
<dbReference type="STRING" id="45351.A7SSY5"/>
<organism evidence="11 12">
    <name type="scientific">Nematostella vectensis</name>
    <name type="common">Starlet sea anemone</name>
    <dbReference type="NCBI Taxonomy" id="45351"/>
    <lineage>
        <taxon>Eukaryota</taxon>
        <taxon>Metazoa</taxon>
        <taxon>Cnidaria</taxon>
        <taxon>Anthozoa</taxon>
        <taxon>Hexacorallia</taxon>
        <taxon>Actiniaria</taxon>
        <taxon>Edwardsiidae</taxon>
        <taxon>Nematostella</taxon>
    </lineage>
</organism>
<dbReference type="Proteomes" id="UP000001593">
    <property type="component" value="Unassembled WGS sequence"/>
</dbReference>
<gene>
    <name evidence="11" type="ORF">NEMVEDRAFT_v1g247222</name>
</gene>
<accession>A7SSY5</accession>
<evidence type="ECO:0000256" key="7">
    <source>
        <dbReference type="ARBA" id="ARBA00022859"/>
    </source>
</evidence>
<keyword evidence="6" id="KW-0862">Zinc</keyword>
<dbReference type="GO" id="GO:0002495">
    <property type="term" value="P:antigen processing and presentation of peptide antigen via MHC class II"/>
    <property type="evidence" value="ECO:0000318"/>
    <property type="project" value="GO_Central"/>
</dbReference>
<reference evidence="11 12" key="1">
    <citation type="journal article" date="2007" name="Science">
        <title>Sea anemone genome reveals ancestral eumetazoan gene repertoire and genomic organization.</title>
        <authorList>
            <person name="Putnam N.H."/>
            <person name="Srivastava M."/>
            <person name="Hellsten U."/>
            <person name="Dirks B."/>
            <person name="Chapman J."/>
            <person name="Salamov A."/>
            <person name="Terry A."/>
            <person name="Shapiro H."/>
            <person name="Lindquist E."/>
            <person name="Kapitonov V.V."/>
            <person name="Jurka J."/>
            <person name="Genikhovich G."/>
            <person name="Grigoriev I.V."/>
            <person name="Lucas S.M."/>
            <person name="Steele R.E."/>
            <person name="Finnerty J.R."/>
            <person name="Technau U."/>
            <person name="Martindale M.Q."/>
            <person name="Rokhsar D.S."/>
        </authorList>
    </citation>
    <scope>NUCLEOTIDE SEQUENCE [LARGE SCALE GENOMIC DNA]</scope>
    <source>
        <strain evidence="12">CH2 X CH6</strain>
    </source>
</reference>
<dbReference type="eggNOG" id="KOG1609">
    <property type="taxonomic scope" value="Eukaryota"/>
</dbReference>
<feature type="compositionally biased region" description="Low complexity" evidence="8">
    <location>
        <begin position="72"/>
        <end position="94"/>
    </location>
</feature>
<evidence type="ECO:0000256" key="3">
    <source>
        <dbReference type="ARBA" id="ARBA00004656"/>
    </source>
</evidence>
<dbReference type="GO" id="GO:0008270">
    <property type="term" value="F:zinc ion binding"/>
    <property type="evidence" value="ECO:0007669"/>
    <property type="project" value="UniProtKB-KW"/>
</dbReference>
<keyword evidence="12" id="KW-1185">Reference proteome</keyword>
<feature type="transmembrane region" description="Helical" evidence="9">
    <location>
        <begin position="298"/>
        <end position="319"/>
    </location>
</feature>
<keyword evidence="4" id="KW-0479">Metal-binding</keyword>
<comment type="subcellular location">
    <subcellularLocation>
        <location evidence="1">Endomembrane system</location>
        <topology evidence="1">Multi-pass membrane protein</topology>
    </subcellularLocation>
    <subcellularLocation>
        <location evidence="2">Endosome</location>
    </subcellularLocation>
    <subcellularLocation>
        <location evidence="3">Lysosome membrane</location>
    </subcellularLocation>
</comment>
<dbReference type="GO" id="GO:0031901">
    <property type="term" value="C:early endosome membrane"/>
    <property type="evidence" value="ECO:0000318"/>
    <property type="project" value="GO_Central"/>
</dbReference>
<sequence>MAVFICALAGWHRRRDKNCESPEEQQSLMSEEKDHDSCESTSDCDSCSEYDYDENELSTGTNSTGRPSSQAGSSSVTSPPYRSSESSPYRGSVGRVASPKQGSMGSESIENDSSTCVVTVELEIPSPKQRSMNDSSIKQAVSYGSDIDNVCVDLRRLFATPSMASLPQEIENICELENTTQEARAEIPDELDGDACRICHCGGESEVLISPCLCMGTVRFVHHSCLMDWLQRCVKTKCELCLYPVAVRRKTKPLKKWRPPDEKPTPIIWLCTFIIALTLNIASIAKDGSQRCVSNPCIIFYVVGALGAMLGFAFFYHWLKKSILYIQKWLALNEEWNLIGPTNLRKLGNANLAVSLEKSPKNRLRKVTEQERERVEEKSAGSKAISVDKTNEASEGSVIEVIPRVQHSSGRVLQDSV</sequence>
<evidence type="ECO:0000313" key="11">
    <source>
        <dbReference type="EMBL" id="EDO33161.1"/>
    </source>
</evidence>
<dbReference type="AlphaFoldDB" id="A7SSY5"/>
<dbReference type="InParanoid" id="A7SSY5"/>
<keyword evidence="5" id="KW-0863">Zinc-finger</keyword>
<dbReference type="InterPro" id="IPR013083">
    <property type="entry name" value="Znf_RING/FYVE/PHD"/>
</dbReference>
<dbReference type="SMART" id="SM00744">
    <property type="entry name" value="RINGv"/>
    <property type="match status" value="1"/>
</dbReference>
<protein>
    <recommendedName>
        <fullName evidence="10">RING-CH-type domain-containing protein</fullName>
    </recommendedName>
</protein>
<dbReference type="GO" id="GO:0000209">
    <property type="term" value="P:protein polyubiquitination"/>
    <property type="evidence" value="ECO:0000318"/>
    <property type="project" value="GO_Central"/>
</dbReference>
<keyword evidence="9" id="KW-0812">Transmembrane</keyword>
<dbReference type="GO" id="GO:0005764">
    <property type="term" value="C:lysosome"/>
    <property type="evidence" value="ECO:0000318"/>
    <property type="project" value="GO_Central"/>
</dbReference>
<dbReference type="GO" id="GO:0005765">
    <property type="term" value="C:lysosomal membrane"/>
    <property type="evidence" value="ECO:0007669"/>
    <property type="project" value="UniProtKB-SubCell"/>
</dbReference>
<dbReference type="EMBL" id="DS469786">
    <property type="protein sequence ID" value="EDO33161.1"/>
    <property type="molecule type" value="Genomic_DNA"/>
</dbReference>
<evidence type="ECO:0000256" key="9">
    <source>
        <dbReference type="SAM" id="Phobius"/>
    </source>
</evidence>
<evidence type="ECO:0000313" key="12">
    <source>
        <dbReference type="Proteomes" id="UP000001593"/>
    </source>
</evidence>
<keyword evidence="7" id="KW-0391">Immunity</keyword>
<dbReference type="PANTHER" id="PTHR45981">
    <property type="entry name" value="LD02310P"/>
    <property type="match status" value="1"/>
</dbReference>
<evidence type="ECO:0000256" key="4">
    <source>
        <dbReference type="ARBA" id="ARBA00022723"/>
    </source>
</evidence>